<comment type="caution">
    <text evidence="2">The sequence shown here is derived from an EMBL/GenBank/DDBJ whole genome shotgun (WGS) entry which is preliminary data.</text>
</comment>
<dbReference type="SUPFAM" id="SSF56112">
    <property type="entry name" value="Protein kinase-like (PK-like)"/>
    <property type="match status" value="1"/>
</dbReference>
<dbReference type="InterPro" id="IPR000719">
    <property type="entry name" value="Prot_kinase_dom"/>
</dbReference>
<evidence type="ECO:0000259" key="1">
    <source>
        <dbReference type="PROSITE" id="PS50011"/>
    </source>
</evidence>
<evidence type="ECO:0000313" key="2">
    <source>
        <dbReference type="EMBL" id="KAL1130074.1"/>
    </source>
</evidence>
<dbReference type="Pfam" id="PF07714">
    <property type="entry name" value="PK_Tyr_Ser-Thr"/>
    <property type="match status" value="1"/>
</dbReference>
<dbReference type="PANTHER" id="PTHR24416:SF611">
    <property type="entry name" value="TYROSINE-PROTEIN KINASE TRANSMEMBRANE RECEPTOR ROR"/>
    <property type="match status" value="1"/>
</dbReference>
<reference evidence="2 3" key="1">
    <citation type="submission" date="2024-07" db="EMBL/GenBank/DDBJ databases">
        <title>Chromosome-level genome assembly of the water stick insect Ranatra chinensis (Heteroptera: Nepidae).</title>
        <authorList>
            <person name="Liu X."/>
        </authorList>
    </citation>
    <scope>NUCLEOTIDE SEQUENCE [LARGE SCALE GENOMIC DNA]</scope>
    <source>
        <strain evidence="2">Cailab_2021Rc</strain>
        <tissue evidence="2">Muscle</tissue>
    </source>
</reference>
<dbReference type="Proteomes" id="UP001558652">
    <property type="component" value="Unassembled WGS sequence"/>
</dbReference>
<gene>
    <name evidence="2" type="ORF">AAG570_013015</name>
</gene>
<sequence>MDSSIHWIPPEFYDCIENAHRSLSTDVWAFGTTLWQIFSFGSQPTIPDVINIKEFYRSGKRLPKPLPCPLEIFRLILECWHGDLHQRKRPQAAMRDINRLLYQGMMIRLWEWYWVCRNLAVLYKPMTISFCWIDFGLSFCRYNFIICETTPQK</sequence>
<dbReference type="EMBL" id="JBFDAA010000008">
    <property type="protein sequence ID" value="KAL1130074.1"/>
    <property type="molecule type" value="Genomic_DNA"/>
</dbReference>
<accession>A0ABD0YG30</accession>
<name>A0ABD0YG30_9HEMI</name>
<dbReference type="AlphaFoldDB" id="A0ABD0YG30"/>
<dbReference type="PROSITE" id="PS50011">
    <property type="entry name" value="PROTEIN_KINASE_DOM"/>
    <property type="match status" value="1"/>
</dbReference>
<organism evidence="2 3">
    <name type="scientific">Ranatra chinensis</name>
    <dbReference type="NCBI Taxonomy" id="642074"/>
    <lineage>
        <taxon>Eukaryota</taxon>
        <taxon>Metazoa</taxon>
        <taxon>Ecdysozoa</taxon>
        <taxon>Arthropoda</taxon>
        <taxon>Hexapoda</taxon>
        <taxon>Insecta</taxon>
        <taxon>Pterygota</taxon>
        <taxon>Neoptera</taxon>
        <taxon>Paraneoptera</taxon>
        <taxon>Hemiptera</taxon>
        <taxon>Heteroptera</taxon>
        <taxon>Panheteroptera</taxon>
        <taxon>Nepomorpha</taxon>
        <taxon>Nepidae</taxon>
        <taxon>Ranatrinae</taxon>
        <taxon>Ranatra</taxon>
    </lineage>
</organism>
<protein>
    <recommendedName>
        <fullName evidence="1">Protein kinase domain-containing protein</fullName>
    </recommendedName>
</protein>
<dbReference type="InterPro" id="IPR001245">
    <property type="entry name" value="Ser-Thr/Tyr_kinase_cat_dom"/>
</dbReference>
<dbReference type="PANTHER" id="PTHR24416">
    <property type="entry name" value="TYROSINE-PROTEIN KINASE RECEPTOR"/>
    <property type="match status" value="1"/>
</dbReference>
<dbReference type="InterPro" id="IPR011009">
    <property type="entry name" value="Kinase-like_dom_sf"/>
</dbReference>
<evidence type="ECO:0000313" key="3">
    <source>
        <dbReference type="Proteomes" id="UP001558652"/>
    </source>
</evidence>
<dbReference type="InterPro" id="IPR050122">
    <property type="entry name" value="RTK"/>
</dbReference>
<feature type="domain" description="Protein kinase" evidence="1">
    <location>
        <begin position="1"/>
        <end position="101"/>
    </location>
</feature>
<proteinExistence type="predicted"/>
<dbReference type="Gene3D" id="1.10.510.10">
    <property type="entry name" value="Transferase(Phosphotransferase) domain 1"/>
    <property type="match status" value="1"/>
</dbReference>
<keyword evidence="3" id="KW-1185">Reference proteome</keyword>